<gene>
    <name evidence="1" type="ORF">BV22DRAFT_1031468</name>
</gene>
<accession>A0ACB8BQ01</accession>
<evidence type="ECO:0000313" key="1">
    <source>
        <dbReference type="EMBL" id="KAH7927704.1"/>
    </source>
</evidence>
<comment type="caution">
    <text evidence="1">The sequence shown here is derived from an EMBL/GenBank/DDBJ whole genome shotgun (WGS) entry which is preliminary data.</text>
</comment>
<dbReference type="Proteomes" id="UP000790709">
    <property type="component" value="Unassembled WGS sequence"/>
</dbReference>
<evidence type="ECO:0000313" key="2">
    <source>
        <dbReference type="Proteomes" id="UP000790709"/>
    </source>
</evidence>
<sequence>MASRHSAAGHGSRLMKASISSASSLVGLQLFSRGFTFILNQALFRLASPQVFGTAAIQFELVLSTILFLSREGVRNALLRAWPSPDEPNSTKLTSVDTVKSTNLASVPALIGLPVAITTVCLYGYAASADTQSQPRFRPALWIYALAAVGELCSEPMHNRAMGEVRTHIRVRAEGLGITCKTIITYVALLYDSKQGHYAGTHALEAFALGQLTYSTVVFAVYVIHFGWPSLWPKRLQHRSLLEANQGMWKTTISAYFDPTILQLSMTMTSQSVVKHFLTEGDKLIVSWWSPLQDQGGYAIAVNYGSLVARIILQPVEEICRVFFSKVLSSSNTSAAAPSRARSGVDASAMQQASEALMTLLSVQLVFSFLVVTFGSLYLPIFLNMLLPRQYISTSAPGVLSAWIWYIPFLAINGGLEAFFSSVATPKDLNRQSRWLIVFSAIYLLAAITLYNLHFGDTSLVYANIINLTARIGYVLNFASSYFKGHERAYQLAWRTLMPTWQFIAVSVMSLFAISCNGRRIDVMDIVATAGRKALLSSAVAMHVALGAGLGILSIATWWTTAGNSLISRTRAKTA</sequence>
<reference evidence="1" key="1">
    <citation type="journal article" date="2021" name="New Phytol.">
        <title>Evolutionary innovations through gain and loss of genes in the ectomycorrhizal Boletales.</title>
        <authorList>
            <person name="Wu G."/>
            <person name="Miyauchi S."/>
            <person name="Morin E."/>
            <person name="Kuo A."/>
            <person name="Drula E."/>
            <person name="Varga T."/>
            <person name="Kohler A."/>
            <person name="Feng B."/>
            <person name="Cao Y."/>
            <person name="Lipzen A."/>
            <person name="Daum C."/>
            <person name="Hundley H."/>
            <person name="Pangilinan J."/>
            <person name="Johnson J."/>
            <person name="Barry K."/>
            <person name="LaButti K."/>
            <person name="Ng V."/>
            <person name="Ahrendt S."/>
            <person name="Min B."/>
            <person name="Choi I.G."/>
            <person name="Park H."/>
            <person name="Plett J.M."/>
            <person name="Magnuson J."/>
            <person name="Spatafora J.W."/>
            <person name="Nagy L.G."/>
            <person name="Henrissat B."/>
            <person name="Grigoriev I.V."/>
            <person name="Yang Z.L."/>
            <person name="Xu J."/>
            <person name="Martin F.M."/>
        </authorList>
    </citation>
    <scope>NUCLEOTIDE SEQUENCE</scope>
    <source>
        <strain evidence="1">KUC20120723A-06</strain>
    </source>
</reference>
<organism evidence="1 2">
    <name type="scientific">Leucogyrophana mollusca</name>
    <dbReference type="NCBI Taxonomy" id="85980"/>
    <lineage>
        <taxon>Eukaryota</taxon>
        <taxon>Fungi</taxon>
        <taxon>Dikarya</taxon>
        <taxon>Basidiomycota</taxon>
        <taxon>Agaricomycotina</taxon>
        <taxon>Agaricomycetes</taxon>
        <taxon>Agaricomycetidae</taxon>
        <taxon>Boletales</taxon>
        <taxon>Boletales incertae sedis</taxon>
        <taxon>Leucogyrophana</taxon>
    </lineage>
</organism>
<name>A0ACB8BQ01_9AGAM</name>
<proteinExistence type="predicted"/>
<dbReference type="EMBL" id="MU266362">
    <property type="protein sequence ID" value="KAH7927704.1"/>
    <property type="molecule type" value="Genomic_DNA"/>
</dbReference>
<keyword evidence="2" id="KW-1185">Reference proteome</keyword>
<protein>
    <submittedName>
        <fullName evidence="1">Rft-1-domain-containing protein</fullName>
    </submittedName>
</protein>